<dbReference type="STRING" id="414684.RC1_3158"/>
<keyword evidence="1" id="KW-0472">Membrane</keyword>
<evidence type="ECO:0000313" key="3">
    <source>
        <dbReference type="Proteomes" id="UP000001591"/>
    </source>
</evidence>
<dbReference type="AlphaFoldDB" id="B6IW48"/>
<proteinExistence type="predicted"/>
<keyword evidence="1" id="KW-1133">Transmembrane helix</keyword>
<name>B6IW48_RHOCS</name>
<dbReference type="HOGENOM" id="CLU_096000_1_1_5"/>
<evidence type="ECO:0000256" key="1">
    <source>
        <dbReference type="SAM" id="Phobius"/>
    </source>
</evidence>
<gene>
    <name evidence="2" type="ordered locus">RC1_3158</name>
</gene>
<dbReference type="InterPro" id="IPR016990">
    <property type="entry name" value="UCP032162_TM"/>
</dbReference>
<dbReference type="eggNOG" id="COG5488">
    <property type="taxonomic scope" value="Bacteria"/>
</dbReference>
<organism evidence="2 3">
    <name type="scientific">Rhodospirillum centenum (strain ATCC 51521 / SW)</name>
    <dbReference type="NCBI Taxonomy" id="414684"/>
    <lineage>
        <taxon>Bacteria</taxon>
        <taxon>Pseudomonadati</taxon>
        <taxon>Pseudomonadota</taxon>
        <taxon>Alphaproteobacteria</taxon>
        <taxon>Rhodospirillales</taxon>
        <taxon>Rhodospirillaceae</taxon>
        <taxon>Rhodospirillum</taxon>
    </lineage>
</organism>
<dbReference type="PIRSF" id="PIRSF032162">
    <property type="entry name" value="UCP032162_imp"/>
    <property type="match status" value="1"/>
</dbReference>
<dbReference type="InterPro" id="IPR019253">
    <property type="entry name" value="DUF2244_TM"/>
</dbReference>
<dbReference type="KEGG" id="rce:RC1_3158"/>
<evidence type="ECO:0000313" key="2">
    <source>
        <dbReference type="EMBL" id="ACJ00522.1"/>
    </source>
</evidence>
<reference evidence="2 3" key="1">
    <citation type="journal article" date="2010" name="BMC Genomics">
        <title>Metabolic flexibility revealed in the genome of the cyst-forming alpha-1 proteobacterium Rhodospirillum centenum.</title>
        <authorList>
            <person name="Lu Y.K."/>
            <person name="Marden J."/>
            <person name="Han M."/>
            <person name="Swingley W.D."/>
            <person name="Mastrian S.D."/>
            <person name="Chowdhury S.R."/>
            <person name="Hao J."/>
            <person name="Helmy T."/>
            <person name="Kim S."/>
            <person name="Kurdoglu A.A."/>
            <person name="Matthies H.J."/>
            <person name="Rollo D."/>
            <person name="Stothard P."/>
            <person name="Blankenship R.E."/>
            <person name="Bauer C.E."/>
            <person name="Touchman J.W."/>
        </authorList>
    </citation>
    <scope>NUCLEOTIDE SEQUENCE [LARGE SCALE GENOMIC DNA]</scope>
    <source>
        <strain evidence="3">ATCC 51521 / SW</strain>
    </source>
</reference>
<dbReference type="EMBL" id="CP000613">
    <property type="protein sequence ID" value="ACJ00522.1"/>
    <property type="molecule type" value="Genomic_DNA"/>
</dbReference>
<dbReference type="Proteomes" id="UP000001591">
    <property type="component" value="Chromosome"/>
</dbReference>
<dbReference type="Pfam" id="PF10003">
    <property type="entry name" value="DUF2244"/>
    <property type="match status" value="1"/>
</dbReference>
<protein>
    <recommendedName>
        <fullName evidence="4">Integral membrane protein</fullName>
    </recommendedName>
</protein>
<feature type="transmembrane region" description="Helical" evidence="1">
    <location>
        <begin position="56"/>
        <end position="73"/>
    </location>
</feature>
<keyword evidence="1" id="KW-0812">Transmembrane</keyword>
<sequence>MQDAMPHGFPSGQPAVFRAVLHPHRSLGPRGFRILMGALVAVSAAVGGLFLANGAWPVLGFFGLDVLLVWLAFQASYRSGRLYETVELTPERLTVQRVEPARPVRTWTFQPYWLRVAMDDPPQHHSHVTLSSRGTTVIVGSFLSPPERLDFANALRRALDRVRRPPAG</sequence>
<accession>B6IW48</accession>
<feature type="transmembrane region" description="Helical" evidence="1">
    <location>
        <begin position="32"/>
        <end position="50"/>
    </location>
</feature>
<keyword evidence="3" id="KW-1185">Reference proteome</keyword>
<evidence type="ECO:0008006" key="4">
    <source>
        <dbReference type="Google" id="ProtNLM"/>
    </source>
</evidence>